<organism evidence="2 3">
    <name type="scientific">Pseudoloma neurophilia</name>
    <dbReference type="NCBI Taxonomy" id="146866"/>
    <lineage>
        <taxon>Eukaryota</taxon>
        <taxon>Fungi</taxon>
        <taxon>Fungi incertae sedis</taxon>
        <taxon>Microsporidia</taxon>
        <taxon>Pseudoloma</taxon>
    </lineage>
</organism>
<dbReference type="PANTHER" id="PTHR46564">
    <property type="entry name" value="TRANSPOSASE"/>
    <property type="match status" value="1"/>
</dbReference>
<dbReference type="PANTHER" id="PTHR46564:SF1">
    <property type="entry name" value="TRANSPOSASE"/>
    <property type="match status" value="1"/>
</dbReference>
<evidence type="ECO:0000313" key="2">
    <source>
        <dbReference type="EMBL" id="KRH92084.1"/>
    </source>
</evidence>
<accession>A0A0R0LYF8</accession>
<feature type="non-terminal residue" evidence="2">
    <location>
        <position position="1"/>
    </location>
</feature>
<dbReference type="Proteomes" id="UP000051530">
    <property type="component" value="Unassembled WGS sequence"/>
</dbReference>
<dbReference type="InterPro" id="IPR036397">
    <property type="entry name" value="RNaseH_sf"/>
</dbReference>
<evidence type="ECO:0000259" key="1">
    <source>
        <dbReference type="Pfam" id="PF13358"/>
    </source>
</evidence>
<dbReference type="GO" id="GO:0003676">
    <property type="term" value="F:nucleic acid binding"/>
    <property type="evidence" value="ECO:0007669"/>
    <property type="project" value="InterPro"/>
</dbReference>
<keyword evidence="3" id="KW-1185">Reference proteome</keyword>
<gene>
    <name evidence="2" type="ORF">M153_12417000437</name>
</gene>
<dbReference type="VEuPathDB" id="MicrosporidiaDB:M153_12417000437"/>
<proteinExistence type="predicted"/>
<dbReference type="AlphaFoldDB" id="A0A0R0LYF8"/>
<protein>
    <submittedName>
        <fullName evidence="2">Putative Mariner transposable element</fullName>
    </submittedName>
</protein>
<dbReference type="EMBL" id="LGUB01001227">
    <property type="protein sequence ID" value="KRH92084.1"/>
    <property type="molecule type" value="Genomic_DNA"/>
</dbReference>
<dbReference type="Gene3D" id="3.30.420.10">
    <property type="entry name" value="Ribonuclease H-like superfamily/Ribonuclease H"/>
    <property type="match status" value="1"/>
</dbReference>
<evidence type="ECO:0000313" key="3">
    <source>
        <dbReference type="Proteomes" id="UP000051530"/>
    </source>
</evidence>
<dbReference type="InterPro" id="IPR038717">
    <property type="entry name" value="Tc1-like_DDE_dom"/>
</dbReference>
<dbReference type="OrthoDB" id="2195483at2759"/>
<reference evidence="2 3" key="1">
    <citation type="submission" date="2015-07" db="EMBL/GenBank/DDBJ databases">
        <title>The genome of Pseudoloma neurophilia, a relevant intracellular parasite of the zebrafish.</title>
        <authorList>
            <person name="Ndikumana S."/>
            <person name="Pelin A."/>
            <person name="Sanders J."/>
            <person name="Corradi N."/>
        </authorList>
    </citation>
    <scope>NUCLEOTIDE SEQUENCE [LARGE SCALE GENOMIC DNA]</scope>
    <source>
        <strain evidence="2 3">MK1</strain>
    </source>
</reference>
<sequence>LFSHFERDGLRNQIIVIDNVRFHHSSNIRELILRAGHRLLYLPPYSPFLNLIENLFSKRKEIIQQMAPNNEQDLFSAINTATTQISNQNCRGFYNNMLRYILKSNNREKILD</sequence>
<feature type="domain" description="Tc1-like transposase DDE" evidence="1">
    <location>
        <begin position="12"/>
        <end position="66"/>
    </location>
</feature>
<comment type="caution">
    <text evidence="2">The sequence shown here is derived from an EMBL/GenBank/DDBJ whole genome shotgun (WGS) entry which is preliminary data.</text>
</comment>
<name>A0A0R0LYF8_9MICR</name>
<dbReference type="Pfam" id="PF13358">
    <property type="entry name" value="DDE_3"/>
    <property type="match status" value="1"/>
</dbReference>